<dbReference type="InterPro" id="IPR052741">
    <property type="entry name" value="Mitochondrial_HTD2"/>
</dbReference>
<protein>
    <recommendedName>
        <fullName evidence="3">N-terminal of MaoC-like dehydratase domain-containing protein</fullName>
    </recommendedName>
</protein>
<dbReference type="InterPro" id="IPR029069">
    <property type="entry name" value="HotDog_dom_sf"/>
</dbReference>
<dbReference type="EMBL" id="RSCD01000004">
    <property type="protein sequence ID" value="RSH93536.1"/>
    <property type="molecule type" value="Genomic_DNA"/>
</dbReference>
<evidence type="ECO:0000313" key="1">
    <source>
        <dbReference type="EMBL" id="RSH93536.1"/>
    </source>
</evidence>
<comment type="caution">
    <text evidence="1">The sequence shown here is derived from an EMBL/GenBank/DDBJ whole genome shotgun (WGS) entry which is preliminary data.</text>
</comment>
<evidence type="ECO:0000313" key="2">
    <source>
        <dbReference type="Proteomes" id="UP000279259"/>
    </source>
</evidence>
<dbReference type="PANTHER" id="PTHR28152:SF1">
    <property type="entry name" value="HYDROXYACYL-THIOESTER DEHYDRATASE TYPE 2, MITOCHONDRIAL"/>
    <property type="match status" value="1"/>
</dbReference>
<dbReference type="OrthoDB" id="3257538at2759"/>
<dbReference type="GO" id="GO:0005739">
    <property type="term" value="C:mitochondrion"/>
    <property type="evidence" value="ECO:0007669"/>
    <property type="project" value="TreeGrafter"/>
</dbReference>
<evidence type="ECO:0008006" key="3">
    <source>
        <dbReference type="Google" id="ProtNLM"/>
    </source>
</evidence>
<reference evidence="1 2" key="1">
    <citation type="submission" date="2018-11" db="EMBL/GenBank/DDBJ databases">
        <title>Genome sequence of Saitozyma podzolica DSM 27192.</title>
        <authorList>
            <person name="Aliyu H."/>
            <person name="Gorte O."/>
            <person name="Ochsenreither K."/>
        </authorList>
    </citation>
    <scope>NUCLEOTIDE SEQUENCE [LARGE SCALE GENOMIC DNA]</scope>
    <source>
        <strain evidence="1 2">DSM 27192</strain>
    </source>
</reference>
<accession>A0A427YR81</accession>
<organism evidence="1 2">
    <name type="scientific">Saitozyma podzolica</name>
    <dbReference type="NCBI Taxonomy" id="1890683"/>
    <lineage>
        <taxon>Eukaryota</taxon>
        <taxon>Fungi</taxon>
        <taxon>Dikarya</taxon>
        <taxon>Basidiomycota</taxon>
        <taxon>Agaricomycotina</taxon>
        <taxon>Tremellomycetes</taxon>
        <taxon>Tremellales</taxon>
        <taxon>Trimorphomycetaceae</taxon>
        <taxon>Saitozyma</taxon>
    </lineage>
</organism>
<dbReference type="Proteomes" id="UP000279259">
    <property type="component" value="Unassembled WGS sequence"/>
</dbReference>
<dbReference type="GO" id="GO:0019171">
    <property type="term" value="F:(3R)-hydroxyacyl-[acyl-carrier-protein] dehydratase activity"/>
    <property type="evidence" value="ECO:0007669"/>
    <property type="project" value="TreeGrafter"/>
</dbReference>
<keyword evidence="2" id="KW-1185">Reference proteome</keyword>
<name>A0A427YR81_9TREE</name>
<dbReference type="STRING" id="1890683.A0A427YR81"/>
<gene>
    <name evidence="1" type="ORF">EHS25_007894</name>
</gene>
<sequence length="217" mass="24605">MARIQPPAPYLRRMWAGGSFQWKPDVTLRIGEGVSGSTVVPKVEFKNDMIFVYQEKTLFPEGSDDWAVREIRTHVFRTDIGVKAPRRHRDIGAPRRPIPNPINTFTYTPSSPLLFRYSALTFNGHKIHYDRDWVRDVEGHPDLVVHGPLTSTLLTELAATIASDKGRTLERFDYRATSPMYVDREVRLIAGEDQEGKVQLVAEQEGVVGMKATATLR</sequence>
<dbReference type="Gene3D" id="3.10.129.10">
    <property type="entry name" value="Hotdog Thioesterase"/>
    <property type="match status" value="1"/>
</dbReference>
<proteinExistence type="predicted"/>
<dbReference type="SUPFAM" id="SSF54637">
    <property type="entry name" value="Thioesterase/thiol ester dehydrase-isomerase"/>
    <property type="match status" value="1"/>
</dbReference>
<dbReference type="AlphaFoldDB" id="A0A427YR81"/>
<dbReference type="PANTHER" id="PTHR28152">
    <property type="entry name" value="HYDROXYACYL-THIOESTER DEHYDRATASE TYPE 2, MITOCHONDRIAL"/>
    <property type="match status" value="1"/>
</dbReference>